<accession>A0A1H7H8R0</accession>
<keyword evidence="8" id="KW-1185">Reference proteome</keyword>
<dbReference type="RefSeq" id="WP_162276507.1">
    <property type="nucleotide sequence ID" value="NZ_FOAF01000001.1"/>
</dbReference>
<evidence type="ECO:0000256" key="4">
    <source>
        <dbReference type="ARBA" id="ARBA00023163"/>
    </source>
</evidence>
<keyword evidence="2" id="KW-0805">Transcription regulation</keyword>
<dbReference type="CDD" id="cd06171">
    <property type="entry name" value="Sigma70_r4"/>
    <property type="match status" value="1"/>
</dbReference>
<keyword evidence="3" id="KW-0731">Sigma factor</keyword>
<dbReference type="GO" id="GO:0016987">
    <property type="term" value="F:sigma factor activity"/>
    <property type="evidence" value="ECO:0007669"/>
    <property type="project" value="UniProtKB-KW"/>
</dbReference>
<reference evidence="8" key="1">
    <citation type="submission" date="2016-10" db="EMBL/GenBank/DDBJ databases">
        <authorList>
            <person name="Varghese N."/>
            <person name="Submissions S."/>
        </authorList>
    </citation>
    <scope>NUCLEOTIDE SEQUENCE [LARGE SCALE GENOMIC DNA]</scope>
    <source>
        <strain evidence="8">DSM 18733</strain>
    </source>
</reference>
<dbReference type="GO" id="GO:0006352">
    <property type="term" value="P:DNA-templated transcription initiation"/>
    <property type="evidence" value="ECO:0007669"/>
    <property type="project" value="InterPro"/>
</dbReference>
<dbReference type="Pfam" id="PF04542">
    <property type="entry name" value="Sigma70_r2"/>
    <property type="match status" value="1"/>
</dbReference>
<dbReference type="Gene3D" id="1.10.1740.10">
    <property type="match status" value="1"/>
</dbReference>
<dbReference type="InterPro" id="IPR036388">
    <property type="entry name" value="WH-like_DNA-bd_sf"/>
</dbReference>
<sequence>MALISLEKEADLLSRVSNGDEKAFERLFYAYYDSLGAFVYQLTSSQILAEEIVQEAFIEVWLRRESLTGIASFKSFMFVLTKNKMLNALRKIASEKLRNCVWQESLEPYQSAEPVEDPIDHYKSILEEAIQKLPPQQQKVFKLSKIERLKQEEIAHLLNLSPETVKKHMKLALKFLRNYFADARIDMPLLVVLLSRFFR</sequence>
<dbReference type="AlphaFoldDB" id="A0A1H7H8R0"/>
<comment type="similarity">
    <text evidence="1">Belongs to the sigma-70 factor family. ECF subfamily.</text>
</comment>
<gene>
    <name evidence="7" type="ORF">SAMN05661044_00311</name>
</gene>
<proteinExistence type="inferred from homology"/>
<dbReference type="EMBL" id="FOAF01000001">
    <property type="protein sequence ID" value="SEK46661.1"/>
    <property type="molecule type" value="Genomic_DNA"/>
</dbReference>
<keyword evidence="4" id="KW-0804">Transcription</keyword>
<dbReference type="InterPro" id="IPR013325">
    <property type="entry name" value="RNA_pol_sigma_r2"/>
</dbReference>
<dbReference type="InterPro" id="IPR013249">
    <property type="entry name" value="RNA_pol_sigma70_r4_t2"/>
</dbReference>
<dbReference type="NCBIfam" id="TIGR02985">
    <property type="entry name" value="Sig70_bacteroi1"/>
    <property type="match status" value="1"/>
</dbReference>
<organism evidence="7 8">
    <name type="scientific">Olivibacter domesticus</name>
    <name type="common">Pseudosphingobacterium domesticum</name>
    <dbReference type="NCBI Taxonomy" id="407022"/>
    <lineage>
        <taxon>Bacteria</taxon>
        <taxon>Pseudomonadati</taxon>
        <taxon>Bacteroidota</taxon>
        <taxon>Sphingobacteriia</taxon>
        <taxon>Sphingobacteriales</taxon>
        <taxon>Sphingobacteriaceae</taxon>
        <taxon>Olivibacter</taxon>
    </lineage>
</organism>
<evidence type="ECO:0000313" key="8">
    <source>
        <dbReference type="Proteomes" id="UP000199421"/>
    </source>
</evidence>
<evidence type="ECO:0000259" key="6">
    <source>
        <dbReference type="Pfam" id="PF08281"/>
    </source>
</evidence>
<dbReference type="InterPro" id="IPR013324">
    <property type="entry name" value="RNA_pol_sigma_r3/r4-like"/>
</dbReference>
<dbReference type="PANTHER" id="PTHR43133:SF46">
    <property type="entry name" value="RNA POLYMERASE SIGMA-70 FACTOR ECF SUBFAMILY"/>
    <property type="match status" value="1"/>
</dbReference>
<feature type="domain" description="RNA polymerase sigma factor 70 region 4 type 2" evidence="6">
    <location>
        <begin position="125"/>
        <end position="176"/>
    </location>
</feature>
<feature type="domain" description="RNA polymerase sigma-70 region 2" evidence="5">
    <location>
        <begin position="28"/>
        <end position="91"/>
    </location>
</feature>
<dbReference type="SUPFAM" id="SSF88659">
    <property type="entry name" value="Sigma3 and sigma4 domains of RNA polymerase sigma factors"/>
    <property type="match status" value="1"/>
</dbReference>
<dbReference type="InterPro" id="IPR007627">
    <property type="entry name" value="RNA_pol_sigma70_r2"/>
</dbReference>
<dbReference type="PANTHER" id="PTHR43133">
    <property type="entry name" value="RNA POLYMERASE ECF-TYPE SIGMA FACTO"/>
    <property type="match status" value="1"/>
</dbReference>
<dbReference type="GO" id="GO:0003677">
    <property type="term" value="F:DNA binding"/>
    <property type="evidence" value="ECO:0007669"/>
    <property type="project" value="InterPro"/>
</dbReference>
<dbReference type="Pfam" id="PF08281">
    <property type="entry name" value="Sigma70_r4_2"/>
    <property type="match status" value="1"/>
</dbReference>
<evidence type="ECO:0000256" key="2">
    <source>
        <dbReference type="ARBA" id="ARBA00023015"/>
    </source>
</evidence>
<evidence type="ECO:0000313" key="7">
    <source>
        <dbReference type="EMBL" id="SEK46661.1"/>
    </source>
</evidence>
<name>A0A1H7H8R0_OLID1</name>
<dbReference type="InterPro" id="IPR039425">
    <property type="entry name" value="RNA_pol_sigma-70-like"/>
</dbReference>
<dbReference type="Gene3D" id="1.10.10.10">
    <property type="entry name" value="Winged helix-like DNA-binding domain superfamily/Winged helix DNA-binding domain"/>
    <property type="match status" value="1"/>
</dbReference>
<dbReference type="InterPro" id="IPR014327">
    <property type="entry name" value="RNA_pol_sigma70_bacteroid"/>
</dbReference>
<dbReference type="NCBIfam" id="TIGR02937">
    <property type="entry name" value="sigma70-ECF"/>
    <property type="match status" value="1"/>
</dbReference>
<evidence type="ECO:0000259" key="5">
    <source>
        <dbReference type="Pfam" id="PF04542"/>
    </source>
</evidence>
<dbReference type="SUPFAM" id="SSF88946">
    <property type="entry name" value="Sigma2 domain of RNA polymerase sigma factors"/>
    <property type="match status" value="1"/>
</dbReference>
<evidence type="ECO:0000256" key="3">
    <source>
        <dbReference type="ARBA" id="ARBA00023082"/>
    </source>
</evidence>
<dbReference type="STRING" id="407022.SAMN05661044_00311"/>
<dbReference type="Proteomes" id="UP000199421">
    <property type="component" value="Unassembled WGS sequence"/>
</dbReference>
<protein>
    <submittedName>
        <fullName evidence="7">RNA polymerase sigma-70 factor, ECF subfamily</fullName>
    </submittedName>
</protein>
<dbReference type="InterPro" id="IPR014284">
    <property type="entry name" value="RNA_pol_sigma-70_dom"/>
</dbReference>
<evidence type="ECO:0000256" key="1">
    <source>
        <dbReference type="ARBA" id="ARBA00010641"/>
    </source>
</evidence>